<protein>
    <submittedName>
        <fullName evidence="2">Speckle-type POZ protein B</fullName>
    </submittedName>
</protein>
<dbReference type="Gene3D" id="3.30.710.10">
    <property type="entry name" value="Potassium Channel Kv1.1, Chain A"/>
    <property type="match status" value="1"/>
</dbReference>
<dbReference type="AlphaFoldDB" id="A0A8X6I7G0"/>
<dbReference type="PROSITE" id="PS50097">
    <property type="entry name" value="BTB"/>
    <property type="match status" value="1"/>
</dbReference>
<evidence type="ECO:0000313" key="2">
    <source>
        <dbReference type="EMBL" id="GFS31123.1"/>
    </source>
</evidence>
<proteinExistence type="predicted"/>
<name>A0A8X6I7G0_9ARAC</name>
<reference evidence="2" key="1">
    <citation type="submission" date="2020-08" db="EMBL/GenBank/DDBJ databases">
        <title>Multicomponent nature underlies the extraordinary mechanical properties of spider dragline silk.</title>
        <authorList>
            <person name="Kono N."/>
            <person name="Nakamura H."/>
            <person name="Mori M."/>
            <person name="Yoshida Y."/>
            <person name="Ohtoshi R."/>
            <person name="Malay A.D."/>
            <person name="Moran D.A.P."/>
            <person name="Tomita M."/>
            <person name="Numata K."/>
            <person name="Arakawa K."/>
        </authorList>
    </citation>
    <scope>NUCLEOTIDE SEQUENCE</scope>
</reference>
<organism evidence="2 3">
    <name type="scientific">Trichonephila inaurata madagascariensis</name>
    <dbReference type="NCBI Taxonomy" id="2747483"/>
    <lineage>
        <taxon>Eukaryota</taxon>
        <taxon>Metazoa</taxon>
        <taxon>Ecdysozoa</taxon>
        <taxon>Arthropoda</taxon>
        <taxon>Chelicerata</taxon>
        <taxon>Arachnida</taxon>
        <taxon>Araneae</taxon>
        <taxon>Araneomorphae</taxon>
        <taxon>Entelegynae</taxon>
        <taxon>Araneoidea</taxon>
        <taxon>Nephilidae</taxon>
        <taxon>Trichonephila</taxon>
        <taxon>Trichonephila inaurata</taxon>
    </lineage>
</organism>
<dbReference type="Pfam" id="PF00651">
    <property type="entry name" value="BTB"/>
    <property type="match status" value="1"/>
</dbReference>
<feature type="domain" description="BTB" evidence="1">
    <location>
        <begin position="172"/>
        <end position="239"/>
    </location>
</feature>
<dbReference type="InterPro" id="IPR011333">
    <property type="entry name" value="SKP1/BTB/POZ_sf"/>
</dbReference>
<dbReference type="OrthoDB" id="684045at2759"/>
<keyword evidence="3" id="KW-1185">Reference proteome</keyword>
<dbReference type="SMART" id="SM00225">
    <property type="entry name" value="BTB"/>
    <property type="match status" value="1"/>
</dbReference>
<dbReference type="Proteomes" id="UP000886998">
    <property type="component" value="Unassembled WGS sequence"/>
</dbReference>
<dbReference type="InterPro" id="IPR000210">
    <property type="entry name" value="BTB/POZ_dom"/>
</dbReference>
<dbReference type="SUPFAM" id="SSF54695">
    <property type="entry name" value="POZ domain"/>
    <property type="match status" value="1"/>
</dbReference>
<comment type="caution">
    <text evidence="2">The sequence shown here is derived from an EMBL/GenBank/DDBJ whole genome shotgun (WGS) entry which is preliminary data.</text>
</comment>
<accession>A0A8X6I7G0</accession>
<evidence type="ECO:0000313" key="3">
    <source>
        <dbReference type="Proteomes" id="UP000886998"/>
    </source>
</evidence>
<evidence type="ECO:0000259" key="1">
    <source>
        <dbReference type="PROSITE" id="PS50097"/>
    </source>
</evidence>
<gene>
    <name evidence="2" type="primary">spop-b_46</name>
    <name evidence="2" type="ORF">TNIN_31721</name>
</gene>
<sequence>MCFMVLTVNKPNALKLTKYENGFGLFHVSETRNNDKTQTVSNSDLFASGKTSLNNSQNTLADSEKNKSYDYHIPRVIEYEVCIKDKQGRVRIKWAASFSSVKDYECCKIGEYRSNTWRTFLSDVADLHCCLKVIKTPVTEKQFIDTEVSLKNPSWQKLSEDLKSMYKNSLNVDCVLEVGIERIRVNSSILAARSPVFRTMFHHEEEENTLRSVEIECWQPPAMKRLLEFLYTGTIEEVALDLTYGEVDSLYYEANKYEVMDLRKMCDNTLMSKASVNNAAVLYYSADVIKDTDLKSQVLNFIRLNFQSIVHARFWEEFKKKETLYANEIISLCV</sequence>
<dbReference type="PANTHER" id="PTHR24413">
    <property type="entry name" value="SPECKLE-TYPE POZ PROTEIN"/>
    <property type="match status" value="1"/>
</dbReference>
<dbReference type="EMBL" id="BMAV01024212">
    <property type="protein sequence ID" value="GFS31123.1"/>
    <property type="molecule type" value="Genomic_DNA"/>
</dbReference>